<evidence type="ECO:0008006" key="4">
    <source>
        <dbReference type="Google" id="ProtNLM"/>
    </source>
</evidence>
<organism evidence="2 3">
    <name type="scientific">Alkalimonas amylolytica</name>
    <dbReference type="NCBI Taxonomy" id="152573"/>
    <lineage>
        <taxon>Bacteria</taxon>
        <taxon>Pseudomonadati</taxon>
        <taxon>Pseudomonadota</taxon>
        <taxon>Gammaproteobacteria</taxon>
        <taxon>Alkalimonas</taxon>
    </lineage>
</organism>
<evidence type="ECO:0000313" key="2">
    <source>
        <dbReference type="EMBL" id="SEA46925.1"/>
    </source>
</evidence>
<name>A0A1H4BFE3_ALKAM</name>
<dbReference type="OrthoDB" id="7061356at2"/>
<dbReference type="RefSeq" id="WP_091341643.1">
    <property type="nucleotide sequence ID" value="NZ_FNRM01000003.1"/>
</dbReference>
<keyword evidence="1" id="KW-0732">Signal</keyword>
<dbReference type="STRING" id="152573.SAMN04488051_103336"/>
<keyword evidence="3" id="KW-1185">Reference proteome</keyword>
<reference evidence="2 3" key="1">
    <citation type="submission" date="2016-10" db="EMBL/GenBank/DDBJ databases">
        <authorList>
            <person name="de Groot N.N."/>
        </authorList>
    </citation>
    <scope>NUCLEOTIDE SEQUENCE [LARGE SCALE GENOMIC DNA]</scope>
    <source>
        <strain evidence="2 3">CGMCC 1.3430</strain>
    </source>
</reference>
<dbReference type="Proteomes" id="UP000198773">
    <property type="component" value="Unassembled WGS sequence"/>
</dbReference>
<evidence type="ECO:0000313" key="3">
    <source>
        <dbReference type="Proteomes" id="UP000198773"/>
    </source>
</evidence>
<dbReference type="EMBL" id="FNRM01000003">
    <property type="protein sequence ID" value="SEA46925.1"/>
    <property type="molecule type" value="Genomic_DNA"/>
</dbReference>
<evidence type="ECO:0000256" key="1">
    <source>
        <dbReference type="SAM" id="SignalP"/>
    </source>
</evidence>
<feature type="signal peptide" evidence="1">
    <location>
        <begin position="1"/>
        <end position="38"/>
    </location>
</feature>
<sequence>MILLKHAALRDATLAPSKSLVFAALMLGFCLVSLQAQAGRPMLTDDATIVDQCQLESWWQRERSGNSLWLAPACQLAGVEWGLGVARTASGEPQLYQLAAKTELKPLMANSFGVTAQLAYQFAAGSQQHGDIQLNLALTQSWQDDAWLLHLNAGYMQRYQQSNDWTAGIALQRELAANQWLFVELYREQAGRPLYQLGYLQEVLPGRLQLDASYGNRLHRQGREDFISAGAVLYFNIF</sequence>
<accession>A0A1H4BFE3</accession>
<feature type="chain" id="PRO_5011782551" description="MetA-pathway of phenol degradation" evidence="1">
    <location>
        <begin position="39"/>
        <end position="238"/>
    </location>
</feature>
<protein>
    <recommendedName>
        <fullName evidence="4">MetA-pathway of phenol degradation</fullName>
    </recommendedName>
</protein>
<dbReference type="AlphaFoldDB" id="A0A1H4BFE3"/>
<gene>
    <name evidence="2" type="ORF">SAMN04488051_103336</name>
</gene>
<proteinExistence type="predicted"/>